<evidence type="ECO:0000313" key="7">
    <source>
        <dbReference type="Proteomes" id="UP000275267"/>
    </source>
</evidence>
<dbReference type="AlphaFoldDB" id="A0A3L6SPY9"/>
<gene>
    <name evidence="6" type="ORF">C2845_PM07G20950</name>
</gene>
<feature type="region of interest" description="Disordered" evidence="4">
    <location>
        <begin position="334"/>
        <end position="365"/>
    </location>
</feature>
<sequence length="586" mass="64327">MGKSPGKWIKSVLLGKKLTKSGSTKANESKATNNNGHSAGEERAFSENSPVISEPVLVKAHKNGAVSVNGKAEDVNLPSDRAGQQDVKNQSIVESETSVHGQLGEDQAAVKAQAAFRGYLARRSFRALKGIIRLQALIRGHLVRRQAVSTLRTTWLIVKFQSLIRGRNVKLSGADTQFNVKLGQHNLGGARSSDAWKEKLSSNAYVRKLLSSPIVLEPLHFQYDRRDPNSTYNWLERWTIGCIWKPVFQPKRVPDGKLLVRKASYAMETESAKLKRNIRKGSAATVESFHTSATGESEKLKRNPKKFTNIPADSVPDSQLSELEKVKRNLRKVTDSMAEASKISSSRVDSSKVSDSTPDAPKVSNPVAEISKTSSLLNGISDHQGSQCEKALENTREASFPLETQDYSGNGQLLEYSDIDNFDLVPGLKSGLETQLDSVSIGENVDEPTVVASAVQVMPLQNIDEPNGLQKKEEARSKEEHLSNGSLRTSKRKSSSPNKSEYVENGTRTTPVQPRKPSYMAATESAKAKLRAQNSPRLDSDSSAEKNGFTRRHSLPSGTNSKFELTVFTPHRHPYEAVGGMVKIKT</sequence>
<dbReference type="SMART" id="SM00015">
    <property type="entry name" value="IQ"/>
    <property type="match status" value="2"/>
</dbReference>
<dbReference type="PROSITE" id="PS50096">
    <property type="entry name" value="IQ"/>
    <property type="match status" value="2"/>
</dbReference>
<dbReference type="InterPro" id="IPR025064">
    <property type="entry name" value="DUF4005"/>
</dbReference>
<feature type="region of interest" description="Disordered" evidence="4">
    <location>
        <begin position="286"/>
        <end position="315"/>
    </location>
</feature>
<dbReference type="PANTHER" id="PTHR32295">
    <property type="entry name" value="IQ-DOMAIN 5-RELATED"/>
    <property type="match status" value="1"/>
</dbReference>
<comment type="similarity">
    <text evidence="2">Belongs to the IQD family.</text>
</comment>
<keyword evidence="1" id="KW-0112">Calmodulin-binding</keyword>
<dbReference type="STRING" id="4540.A0A3L6SPY9"/>
<evidence type="ECO:0000313" key="6">
    <source>
        <dbReference type="EMBL" id="RLN24732.1"/>
    </source>
</evidence>
<feature type="compositionally biased region" description="Low complexity" evidence="4">
    <location>
        <begin position="341"/>
        <end position="356"/>
    </location>
</feature>
<dbReference type="PANTHER" id="PTHR32295:SF266">
    <property type="entry name" value="OS01G0716200 PROTEIN"/>
    <property type="match status" value="1"/>
</dbReference>
<dbReference type="OrthoDB" id="1905649at2759"/>
<dbReference type="Proteomes" id="UP000275267">
    <property type="component" value="Unassembled WGS sequence"/>
</dbReference>
<protein>
    <submittedName>
        <fullName evidence="6">Protein IQ-DOMAIN 31-like isoform X1</fullName>
    </submittedName>
</protein>
<name>A0A3L6SPY9_PANMI</name>
<dbReference type="CDD" id="cd23767">
    <property type="entry name" value="IQCD"/>
    <property type="match status" value="1"/>
</dbReference>
<evidence type="ECO:0000256" key="2">
    <source>
        <dbReference type="ARBA" id="ARBA00024341"/>
    </source>
</evidence>
<feature type="compositionally biased region" description="Basic and acidic residues" evidence="4">
    <location>
        <begin position="470"/>
        <end position="482"/>
    </location>
</feature>
<evidence type="ECO:0000259" key="5">
    <source>
        <dbReference type="Pfam" id="PF13178"/>
    </source>
</evidence>
<evidence type="ECO:0000256" key="1">
    <source>
        <dbReference type="ARBA" id="ARBA00022860"/>
    </source>
</evidence>
<organism evidence="6 7">
    <name type="scientific">Panicum miliaceum</name>
    <name type="common">Proso millet</name>
    <name type="synonym">Broomcorn millet</name>
    <dbReference type="NCBI Taxonomy" id="4540"/>
    <lineage>
        <taxon>Eukaryota</taxon>
        <taxon>Viridiplantae</taxon>
        <taxon>Streptophyta</taxon>
        <taxon>Embryophyta</taxon>
        <taxon>Tracheophyta</taxon>
        <taxon>Spermatophyta</taxon>
        <taxon>Magnoliopsida</taxon>
        <taxon>Liliopsida</taxon>
        <taxon>Poales</taxon>
        <taxon>Poaceae</taxon>
        <taxon>PACMAD clade</taxon>
        <taxon>Panicoideae</taxon>
        <taxon>Panicodae</taxon>
        <taxon>Paniceae</taxon>
        <taxon>Panicinae</taxon>
        <taxon>Panicum</taxon>
        <taxon>Panicum sect. Panicum</taxon>
    </lineage>
</organism>
<comment type="caution">
    <text evidence="6">The sequence shown here is derived from an EMBL/GenBank/DDBJ whole genome shotgun (WGS) entry which is preliminary data.</text>
</comment>
<accession>A0A3L6SPY9</accession>
<keyword evidence="7" id="KW-1185">Reference proteome</keyword>
<dbReference type="InterPro" id="IPR000048">
    <property type="entry name" value="IQ_motif_EF-hand-BS"/>
</dbReference>
<feature type="domain" description="DUF4005" evidence="5">
    <location>
        <begin position="496"/>
        <end position="561"/>
    </location>
</feature>
<dbReference type="EMBL" id="PQIB02000004">
    <property type="protein sequence ID" value="RLN24732.1"/>
    <property type="molecule type" value="Genomic_DNA"/>
</dbReference>
<dbReference type="Gene3D" id="1.20.5.190">
    <property type="match status" value="1"/>
</dbReference>
<reference evidence="7" key="1">
    <citation type="journal article" date="2019" name="Nat. Commun.">
        <title>The genome of broomcorn millet.</title>
        <authorList>
            <person name="Zou C."/>
            <person name="Miki D."/>
            <person name="Li D."/>
            <person name="Tang Q."/>
            <person name="Xiao L."/>
            <person name="Rajput S."/>
            <person name="Deng P."/>
            <person name="Jia W."/>
            <person name="Huang R."/>
            <person name="Zhang M."/>
            <person name="Sun Y."/>
            <person name="Hu J."/>
            <person name="Fu X."/>
            <person name="Schnable P.S."/>
            <person name="Li F."/>
            <person name="Zhang H."/>
            <person name="Feng B."/>
            <person name="Zhu X."/>
            <person name="Liu R."/>
            <person name="Schnable J.C."/>
            <person name="Zhu J.-K."/>
            <person name="Zhang H."/>
        </authorList>
    </citation>
    <scope>NUCLEOTIDE SEQUENCE [LARGE SCALE GENOMIC DNA]</scope>
</reference>
<dbReference type="GO" id="GO:0005516">
    <property type="term" value="F:calmodulin binding"/>
    <property type="evidence" value="ECO:0007669"/>
    <property type="project" value="UniProtKB-KW"/>
</dbReference>
<dbReference type="Pfam" id="PF13178">
    <property type="entry name" value="DUF4005"/>
    <property type="match status" value="1"/>
</dbReference>
<feature type="region of interest" description="Disordered" evidence="4">
    <location>
        <begin position="19"/>
        <end position="48"/>
    </location>
</feature>
<evidence type="ECO:0000256" key="4">
    <source>
        <dbReference type="SAM" id="MobiDB-lite"/>
    </source>
</evidence>
<evidence type="ECO:0000256" key="3">
    <source>
        <dbReference type="ARBA" id="ARBA00024378"/>
    </source>
</evidence>
<feature type="compositionally biased region" description="Polar residues" evidence="4">
    <location>
        <begin position="20"/>
        <end position="37"/>
    </location>
</feature>
<proteinExistence type="inferred from homology"/>
<feature type="region of interest" description="Disordered" evidence="4">
    <location>
        <begin position="462"/>
        <end position="561"/>
    </location>
</feature>
<dbReference type="Pfam" id="PF00612">
    <property type="entry name" value="IQ"/>
    <property type="match status" value="2"/>
</dbReference>
<comment type="subunit">
    <text evidence="3">Binds to multiple calmodulin (CaM) in the presence of Ca(2+) and CaM-like proteins.</text>
</comment>